<comment type="subcellular location">
    <subcellularLocation>
        <location evidence="2">Membrane</location>
        <topology evidence="2">Single-pass membrane protein</topology>
    </subcellularLocation>
</comment>
<dbReference type="GO" id="GO:0016020">
    <property type="term" value="C:membrane"/>
    <property type="evidence" value="ECO:0007669"/>
    <property type="project" value="UniProtKB-SubCell"/>
</dbReference>
<evidence type="ECO:0000256" key="5">
    <source>
        <dbReference type="ARBA" id="ARBA00023002"/>
    </source>
</evidence>
<comment type="similarity">
    <text evidence="3">Belongs to the cytochrome P450 family.</text>
</comment>
<dbReference type="EMBL" id="CM003109">
    <property type="protein sequence ID" value="KUI74429.1"/>
    <property type="molecule type" value="Genomic_DNA"/>
</dbReference>
<evidence type="ECO:0000256" key="1">
    <source>
        <dbReference type="ARBA" id="ARBA00001971"/>
    </source>
</evidence>
<evidence type="ECO:0000256" key="6">
    <source>
        <dbReference type="ARBA" id="ARBA00023004"/>
    </source>
</evidence>
<dbReference type="InterPro" id="IPR036396">
    <property type="entry name" value="Cyt_P450_sf"/>
</dbReference>
<evidence type="ECO:0000313" key="9">
    <source>
        <dbReference type="Proteomes" id="UP000078559"/>
    </source>
</evidence>
<keyword evidence="5" id="KW-0560">Oxidoreductase</keyword>
<dbReference type="PANTHER" id="PTHR46206">
    <property type="entry name" value="CYTOCHROME P450"/>
    <property type="match status" value="1"/>
</dbReference>
<evidence type="ECO:0000256" key="4">
    <source>
        <dbReference type="ARBA" id="ARBA00022723"/>
    </source>
</evidence>
<keyword evidence="4" id="KW-0479">Metal-binding</keyword>
<proteinExistence type="inferred from homology"/>
<keyword evidence="7 8" id="KW-0503">Monooxygenase</keyword>
<protein>
    <submittedName>
        <fullName evidence="8">Fumitremorgin C monooxygenase</fullName>
    </submittedName>
</protein>
<gene>
    <name evidence="8" type="ORF">VM1G_10046</name>
</gene>
<keyword evidence="9" id="KW-1185">Reference proteome</keyword>
<dbReference type="GO" id="GO:0020037">
    <property type="term" value="F:heme binding"/>
    <property type="evidence" value="ECO:0007669"/>
    <property type="project" value="InterPro"/>
</dbReference>
<dbReference type="OrthoDB" id="1844152at2759"/>
<dbReference type="PANTHER" id="PTHR46206:SF6">
    <property type="entry name" value="CYTOCHROME P450 MONOOXYGENASE AN1598-RELATED"/>
    <property type="match status" value="1"/>
</dbReference>
<organism evidence="8 9">
    <name type="scientific">Cytospora mali</name>
    <name type="common">Apple Valsa canker fungus</name>
    <name type="synonym">Valsa mali</name>
    <dbReference type="NCBI Taxonomy" id="578113"/>
    <lineage>
        <taxon>Eukaryota</taxon>
        <taxon>Fungi</taxon>
        <taxon>Dikarya</taxon>
        <taxon>Ascomycota</taxon>
        <taxon>Pezizomycotina</taxon>
        <taxon>Sordariomycetes</taxon>
        <taxon>Sordariomycetidae</taxon>
        <taxon>Diaporthales</taxon>
        <taxon>Cytosporaceae</taxon>
        <taxon>Cytospora</taxon>
    </lineage>
</organism>
<dbReference type="GO" id="GO:0016705">
    <property type="term" value="F:oxidoreductase activity, acting on paired donors, with incorporation or reduction of molecular oxygen"/>
    <property type="evidence" value="ECO:0007669"/>
    <property type="project" value="InterPro"/>
</dbReference>
<evidence type="ECO:0000256" key="3">
    <source>
        <dbReference type="ARBA" id="ARBA00010617"/>
    </source>
</evidence>
<reference evidence="8" key="1">
    <citation type="submission" date="2014-12" db="EMBL/GenBank/DDBJ databases">
        <title>Genome Sequence of Valsa Canker Pathogens Uncovers a Specific Adaption of Colonization on Woody Bark.</title>
        <authorList>
            <person name="Yin Z."/>
            <person name="Liu H."/>
            <person name="Gao X."/>
            <person name="Li Z."/>
            <person name="Song N."/>
            <person name="Ke X."/>
            <person name="Dai Q."/>
            <person name="Wu Y."/>
            <person name="Sun Y."/>
            <person name="Xu J.-R."/>
            <person name="Kang Z.K."/>
            <person name="Wang L."/>
            <person name="Huang L."/>
        </authorList>
    </citation>
    <scope>NUCLEOTIDE SEQUENCE [LARGE SCALE GENOMIC DNA]</scope>
    <source>
        <strain evidence="8">03-8</strain>
    </source>
</reference>
<sequence length="378" mass="42135">MVDWFTQLFWQGWPFLGTDNSARYHTVGIDLSRALPSRVWVRQDNARVAFETVLGPLEANKEWTTVSLWGAVQKIVALMNAAGLLGPELGVDPRWLKATQLLHTAIMVGIVGSHLTHRVLRPVLAPIFFLPAKLIDWHMATLLRPMVQRELDDYHHAKDNNSEKKPPNGTVFASEFSHRDDSTTNGFQQSINEKFLLTAWLLDRSAGMLYFLLAELATRPDLVQELREELAQHTDEDGHLSLSYLAELRKMDSFMLESARMTGSSHSLVVHAAFAYAQQLHAAVLTIKNNGVDHNMRSSRQDSLEVWTHALQDNVVHPPFIPGGYTARNSSSTIAITQSAGWGISDGITFAYEKGRIIALANDVRPDIGGGWALNGSH</sequence>
<dbReference type="Proteomes" id="UP000078559">
    <property type="component" value="Chromosome 12"/>
</dbReference>
<accession>A0A194WDF1</accession>
<evidence type="ECO:0000256" key="7">
    <source>
        <dbReference type="ARBA" id="ARBA00023033"/>
    </source>
</evidence>
<keyword evidence="6" id="KW-0408">Iron</keyword>
<comment type="cofactor">
    <cofactor evidence="1">
        <name>heme</name>
        <dbReference type="ChEBI" id="CHEBI:30413"/>
    </cofactor>
</comment>
<name>A0A194WDF1_CYTMA</name>
<dbReference type="Gene3D" id="1.10.630.10">
    <property type="entry name" value="Cytochrome P450"/>
    <property type="match status" value="1"/>
</dbReference>
<dbReference type="AlphaFoldDB" id="A0A194WDF1"/>
<evidence type="ECO:0000313" key="8">
    <source>
        <dbReference type="EMBL" id="KUI74429.1"/>
    </source>
</evidence>
<dbReference type="SUPFAM" id="SSF48264">
    <property type="entry name" value="Cytochrome P450"/>
    <property type="match status" value="1"/>
</dbReference>
<evidence type="ECO:0000256" key="2">
    <source>
        <dbReference type="ARBA" id="ARBA00004167"/>
    </source>
</evidence>
<dbReference type="GO" id="GO:0005506">
    <property type="term" value="F:iron ion binding"/>
    <property type="evidence" value="ECO:0007669"/>
    <property type="project" value="InterPro"/>
</dbReference>
<dbReference type="GO" id="GO:0004497">
    <property type="term" value="F:monooxygenase activity"/>
    <property type="evidence" value="ECO:0007669"/>
    <property type="project" value="UniProtKB-KW"/>
</dbReference>